<organism evidence="1 2">
    <name type="scientific">Cirrhinus mrigala</name>
    <name type="common">Mrigala</name>
    <dbReference type="NCBI Taxonomy" id="683832"/>
    <lineage>
        <taxon>Eukaryota</taxon>
        <taxon>Metazoa</taxon>
        <taxon>Chordata</taxon>
        <taxon>Craniata</taxon>
        <taxon>Vertebrata</taxon>
        <taxon>Euteleostomi</taxon>
        <taxon>Actinopterygii</taxon>
        <taxon>Neopterygii</taxon>
        <taxon>Teleostei</taxon>
        <taxon>Ostariophysi</taxon>
        <taxon>Cypriniformes</taxon>
        <taxon>Cyprinidae</taxon>
        <taxon>Labeoninae</taxon>
        <taxon>Labeonini</taxon>
        <taxon>Cirrhinus</taxon>
    </lineage>
</organism>
<reference evidence="1 2" key="1">
    <citation type="submission" date="2024-05" db="EMBL/GenBank/DDBJ databases">
        <title>Genome sequencing and assembly of Indian major carp, Cirrhinus mrigala (Hamilton, 1822).</title>
        <authorList>
            <person name="Mohindra V."/>
            <person name="Chowdhury L.M."/>
            <person name="Lal K."/>
            <person name="Jena J.K."/>
        </authorList>
    </citation>
    <scope>NUCLEOTIDE SEQUENCE [LARGE SCALE GENOMIC DNA]</scope>
    <source>
        <strain evidence="1">CM1030</strain>
        <tissue evidence="1">Blood</tissue>
    </source>
</reference>
<evidence type="ECO:0000313" key="2">
    <source>
        <dbReference type="Proteomes" id="UP001529510"/>
    </source>
</evidence>
<dbReference type="Gene3D" id="2.10.25.10">
    <property type="entry name" value="Laminin"/>
    <property type="match status" value="1"/>
</dbReference>
<gene>
    <name evidence="1" type="ORF">M9458_013925</name>
</gene>
<dbReference type="AlphaFoldDB" id="A0ABD0QYB5"/>
<proteinExistence type="predicted"/>
<keyword evidence="2" id="KW-1185">Reference proteome</keyword>
<dbReference type="Pfam" id="PF14670">
    <property type="entry name" value="FXa_inhibition"/>
    <property type="match status" value="1"/>
</dbReference>
<dbReference type="SUPFAM" id="SSF57196">
    <property type="entry name" value="EGF/Laminin"/>
    <property type="match status" value="1"/>
</dbReference>
<protein>
    <submittedName>
        <fullName evidence="1">Uncharacterized protein</fullName>
    </submittedName>
</protein>
<feature type="non-terminal residue" evidence="1">
    <location>
        <position position="50"/>
    </location>
</feature>
<name>A0ABD0QYB5_CIRMR</name>
<accession>A0ABD0QYB5</accession>
<comment type="caution">
    <text evidence="1">The sequence shown here is derived from an EMBL/GenBank/DDBJ whole genome shotgun (WGS) entry which is preliminary data.</text>
</comment>
<evidence type="ECO:0000313" key="1">
    <source>
        <dbReference type="EMBL" id="KAL0191227.1"/>
    </source>
</evidence>
<dbReference type="EMBL" id="JAMKFB020000006">
    <property type="protein sequence ID" value="KAL0191227.1"/>
    <property type="molecule type" value="Genomic_DNA"/>
</dbReference>
<feature type="non-terminal residue" evidence="1">
    <location>
        <position position="1"/>
    </location>
</feature>
<sequence>PDTCNMGSLPNGGCEYLCLRAPQITDHSPKYTCACPDNMELGPDMRRCVT</sequence>
<dbReference type="Proteomes" id="UP001529510">
    <property type="component" value="Unassembled WGS sequence"/>
</dbReference>